<dbReference type="eggNOG" id="ENOG502QUHM">
    <property type="taxonomic scope" value="Eukaryota"/>
</dbReference>
<reference evidence="2 3" key="1">
    <citation type="journal article" date="2012" name="Genome Biol.">
        <title>The genome of the polar eukaryotic microalga coccomyxa subellipsoidea reveals traits of cold adaptation.</title>
        <authorList>
            <person name="Blanc G."/>
            <person name="Agarkova I."/>
            <person name="Grimwood J."/>
            <person name="Kuo A."/>
            <person name="Brueggeman A."/>
            <person name="Dunigan D."/>
            <person name="Gurnon J."/>
            <person name="Ladunga I."/>
            <person name="Lindquist E."/>
            <person name="Lucas S."/>
            <person name="Pangilinan J."/>
            <person name="Proschold T."/>
            <person name="Salamov A."/>
            <person name="Schmutz J."/>
            <person name="Weeks D."/>
            <person name="Yamada T."/>
            <person name="Claverie J.M."/>
            <person name="Grigoriev I."/>
            <person name="Van Etten J."/>
            <person name="Lomsadze A."/>
            <person name="Borodovsky M."/>
        </authorList>
    </citation>
    <scope>NUCLEOTIDE SEQUENCE [LARGE SCALE GENOMIC DNA]</scope>
    <source>
        <strain evidence="2 3">C-169</strain>
    </source>
</reference>
<comment type="caution">
    <text evidence="2">The sequence shown here is derived from an EMBL/GenBank/DDBJ whole genome shotgun (WGS) entry which is preliminary data.</text>
</comment>
<dbReference type="PANTHER" id="PTHR31377">
    <property type="entry name" value="AGMATINE DEIMINASE-RELATED"/>
    <property type="match status" value="1"/>
</dbReference>
<sequence>MGWPESNDSKYLWREGGELAHQAYANVAKAISQFEQLFMIANPGKPAANARRVLSDSPNVTVEEIPINDGWTRDWGPSCFARDVDGHRGVAGVHWDYDCHGAPNKIAQGRPAMMPNWDKNVAAGRALLTTNGLPVFKAPLHLEGGSIHSDGTGTMVVTEECLLDPSRNPHLDKAGIENILKEYLGLEKIIWLWRGMEGDTEVVNGHVDNLCCFIRQGHDALAWSDNVDDPRTAYGDNASNSTISASSSTTNYFAPHWGASFQATNYPLNNGEWAPSSAPANSSAIFYMDTSNELKYTVRLQAPLQPGDAVTSVVLAGSYSNDTGDRPVLAYLFGPDASLQAPAAVADGSSPWELASGLLYPEDILDESPYLFIEIPGRLTGSYSGYNVDPLFVIVNTLQTKEAFIAGVENGLKPLNVAALKFVDQDTSIFRDANANVTSSSGVTASGGNVVTSRDHADAASPAAAPAAAAGPAGAASAVVGYGTSTFHVDLTASPGVSTNATGVVYINVNPQENSLHYRIFLRDLTPYALVRNISWIATDQGGPRVIMTKKFGLRNGPNPSGGLGVPPDGKIFALTTGNIPDENLLGGLGTDDLEMYRYKNIARALRYNALVVRLNSVVHPEGLLEGTSRIGPASSDWPAPSL</sequence>
<protein>
    <recommendedName>
        <fullName evidence="4">Agmatine deiminase</fullName>
    </recommendedName>
</protein>
<evidence type="ECO:0000313" key="3">
    <source>
        <dbReference type="Proteomes" id="UP000007264"/>
    </source>
</evidence>
<keyword evidence="1" id="KW-0378">Hydrolase</keyword>
<name>I0YU86_COCSC</name>
<organism evidence="2 3">
    <name type="scientific">Coccomyxa subellipsoidea (strain C-169)</name>
    <name type="common">Green microalga</name>
    <dbReference type="NCBI Taxonomy" id="574566"/>
    <lineage>
        <taxon>Eukaryota</taxon>
        <taxon>Viridiplantae</taxon>
        <taxon>Chlorophyta</taxon>
        <taxon>core chlorophytes</taxon>
        <taxon>Trebouxiophyceae</taxon>
        <taxon>Trebouxiophyceae incertae sedis</taxon>
        <taxon>Coccomyxaceae</taxon>
        <taxon>Coccomyxa</taxon>
        <taxon>Coccomyxa subellipsoidea</taxon>
    </lineage>
</organism>
<dbReference type="RefSeq" id="XP_005646499.1">
    <property type="nucleotide sequence ID" value="XM_005646442.1"/>
</dbReference>
<dbReference type="InterPro" id="IPR007466">
    <property type="entry name" value="Peptidyl-Arg-deiminase_porph"/>
</dbReference>
<accession>I0YU86</accession>
<dbReference type="GO" id="GO:0009446">
    <property type="term" value="P:putrescine biosynthetic process"/>
    <property type="evidence" value="ECO:0007669"/>
    <property type="project" value="InterPro"/>
</dbReference>
<dbReference type="SUPFAM" id="SSF55909">
    <property type="entry name" value="Pentein"/>
    <property type="match status" value="1"/>
</dbReference>
<dbReference type="GO" id="GO:0004668">
    <property type="term" value="F:protein-arginine deiminase activity"/>
    <property type="evidence" value="ECO:0007669"/>
    <property type="project" value="InterPro"/>
</dbReference>
<dbReference type="GeneID" id="17039940"/>
<dbReference type="KEGG" id="csl:COCSUDRAFT_66758"/>
<dbReference type="EMBL" id="AGSI01000011">
    <property type="protein sequence ID" value="EIE21955.1"/>
    <property type="molecule type" value="Genomic_DNA"/>
</dbReference>
<keyword evidence="3" id="KW-1185">Reference proteome</keyword>
<dbReference type="OrthoDB" id="10423060at2759"/>
<dbReference type="AlphaFoldDB" id="I0YU86"/>
<proteinExistence type="predicted"/>
<dbReference type="Proteomes" id="UP000007264">
    <property type="component" value="Unassembled WGS sequence"/>
</dbReference>
<dbReference type="STRING" id="574566.I0YU86"/>
<dbReference type="Pfam" id="PF04371">
    <property type="entry name" value="PAD_porph"/>
    <property type="match status" value="1"/>
</dbReference>
<evidence type="ECO:0000313" key="2">
    <source>
        <dbReference type="EMBL" id="EIE21955.1"/>
    </source>
</evidence>
<evidence type="ECO:0008006" key="4">
    <source>
        <dbReference type="Google" id="ProtNLM"/>
    </source>
</evidence>
<dbReference type="GO" id="GO:0047632">
    <property type="term" value="F:agmatine deiminase activity"/>
    <property type="evidence" value="ECO:0007669"/>
    <property type="project" value="TreeGrafter"/>
</dbReference>
<gene>
    <name evidence="2" type="ORF">COCSUDRAFT_66758</name>
</gene>
<evidence type="ECO:0000256" key="1">
    <source>
        <dbReference type="ARBA" id="ARBA00022801"/>
    </source>
</evidence>
<dbReference type="PANTHER" id="PTHR31377:SF0">
    <property type="entry name" value="AGMATINE DEIMINASE-RELATED"/>
    <property type="match status" value="1"/>
</dbReference>
<dbReference type="Gene3D" id="3.75.10.10">
    <property type="entry name" value="L-arginine/glycine Amidinotransferase, Chain A"/>
    <property type="match status" value="1"/>
</dbReference>